<organism evidence="2 5">
    <name type="scientific">Rhizophagus irregularis</name>
    <dbReference type="NCBI Taxonomy" id="588596"/>
    <lineage>
        <taxon>Eukaryota</taxon>
        <taxon>Fungi</taxon>
        <taxon>Fungi incertae sedis</taxon>
        <taxon>Mucoromycota</taxon>
        <taxon>Glomeromycotina</taxon>
        <taxon>Glomeromycetes</taxon>
        <taxon>Glomerales</taxon>
        <taxon>Glomeraceae</taxon>
        <taxon>Rhizophagus</taxon>
    </lineage>
</organism>
<reference evidence="3 4" key="3">
    <citation type="submission" date="2017-10" db="EMBL/GenBank/DDBJ databases">
        <title>Extensive intraspecific genome diversity in a model arbuscular mycorrhizal fungus.</title>
        <authorList>
            <person name="Chen E.C.H."/>
            <person name="Morin E."/>
            <person name="Baudet D."/>
            <person name="Noel J."/>
            <person name="Ndikumana S."/>
            <person name="Charron P."/>
            <person name="St-Onge C."/>
            <person name="Giorgi J."/>
            <person name="Grigoriev I.V."/>
            <person name="Roux C."/>
            <person name="Martin F.M."/>
            <person name="Corradi N."/>
        </authorList>
    </citation>
    <scope>NUCLEOTIDE SEQUENCE [LARGE SCALE GENOMIC DNA]</scope>
    <source>
        <strain evidence="3 4">A1</strain>
    </source>
</reference>
<feature type="compositionally biased region" description="Basic and acidic residues" evidence="1">
    <location>
        <begin position="72"/>
        <end position="104"/>
    </location>
</feature>
<sequence length="147" mass="17505">MRRVKKGCRTGSKDNFCDYHHTRCSINKGKSAVTHFGSVKLERVKHLVNVKHALQSNVKNTRQKRAGENANAEEREARAARDKERKRVKLATETDEQREKHLNYHRERRKYLTQDLNSQQKNPQQIAIKQLFKFKFAFKMYYIFKVL</sequence>
<dbReference type="EMBL" id="LLXJ01001930">
    <property type="protein sequence ID" value="PKC00245.1"/>
    <property type="molecule type" value="Genomic_DNA"/>
</dbReference>
<evidence type="ECO:0000313" key="2">
    <source>
        <dbReference type="EMBL" id="PKC00245.1"/>
    </source>
</evidence>
<reference evidence="2 5" key="1">
    <citation type="submission" date="2016-04" db="EMBL/GenBank/DDBJ databases">
        <title>Genome analyses suggest a sexual origin of heterokaryosis in a supposedly ancient asexual fungus.</title>
        <authorList>
            <person name="Ropars J."/>
            <person name="Sedzielewska K."/>
            <person name="Noel J."/>
            <person name="Charron P."/>
            <person name="Farinelli L."/>
            <person name="Marton T."/>
            <person name="Kruger M."/>
            <person name="Pelin A."/>
            <person name="Brachmann A."/>
            <person name="Corradi N."/>
        </authorList>
    </citation>
    <scope>NUCLEOTIDE SEQUENCE [LARGE SCALE GENOMIC DNA]</scope>
    <source>
        <strain evidence="2 5">A5</strain>
    </source>
</reference>
<evidence type="ECO:0000313" key="3">
    <source>
        <dbReference type="EMBL" id="PKC68473.1"/>
    </source>
</evidence>
<dbReference type="Proteomes" id="UP000232722">
    <property type="component" value="Unassembled WGS sequence"/>
</dbReference>
<evidence type="ECO:0000313" key="5">
    <source>
        <dbReference type="Proteomes" id="UP000232722"/>
    </source>
</evidence>
<reference evidence="2 5" key="2">
    <citation type="submission" date="2017-09" db="EMBL/GenBank/DDBJ databases">
        <title>Extensive intraspecific genome diversity in a model arbuscular mycorrhizal fungus.</title>
        <authorList>
            <person name="Chen E.C."/>
            <person name="Morin E."/>
            <person name="Beaudet D."/>
            <person name="Noel J."/>
            <person name="Ndikumana S."/>
            <person name="Charron P."/>
            <person name="St-Onge C."/>
            <person name="Giorgi J."/>
            <person name="Grigoriev I.V."/>
            <person name="Roux C."/>
            <person name="Martin F.M."/>
            <person name="Corradi N."/>
        </authorList>
    </citation>
    <scope>NUCLEOTIDE SEQUENCE [LARGE SCALE GENOMIC DNA]</scope>
    <source>
        <strain evidence="2 5">A5</strain>
    </source>
</reference>
<evidence type="ECO:0000256" key="1">
    <source>
        <dbReference type="SAM" id="MobiDB-lite"/>
    </source>
</evidence>
<comment type="caution">
    <text evidence="2">The sequence shown here is derived from an EMBL/GenBank/DDBJ whole genome shotgun (WGS) entry which is preliminary data.</text>
</comment>
<dbReference type="AlphaFoldDB" id="A0A2N0P091"/>
<accession>A0A2N0P091</accession>
<proteinExistence type="predicted"/>
<dbReference type="VEuPathDB" id="FungiDB:RhiirA1_507090"/>
<name>A0A2N0P091_9GLOM</name>
<gene>
    <name evidence="3" type="ORF">RhiirA1_507090</name>
    <name evidence="2" type="ORF">RhiirA5_382591</name>
</gene>
<dbReference type="VEuPathDB" id="FungiDB:RhiirFUN_010994"/>
<dbReference type="Proteomes" id="UP000232688">
    <property type="component" value="Unassembled WGS sequence"/>
</dbReference>
<evidence type="ECO:0000313" key="4">
    <source>
        <dbReference type="Proteomes" id="UP000232688"/>
    </source>
</evidence>
<protein>
    <submittedName>
        <fullName evidence="2">Uncharacterized protein</fullName>
    </submittedName>
</protein>
<reference evidence="3 4" key="4">
    <citation type="submission" date="2017-10" db="EMBL/GenBank/DDBJ databases">
        <title>Genome analyses suggest a sexual origin of heterokaryosis in a supposedly ancient asexual fungus.</title>
        <authorList>
            <person name="Corradi N."/>
            <person name="Sedzielewska K."/>
            <person name="Noel J."/>
            <person name="Charron P."/>
            <person name="Farinelli L."/>
            <person name="Marton T."/>
            <person name="Kruger M."/>
            <person name="Pelin A."/>
            <person name="Brachmann A."/>
            <person name="Corradi N."/>
        </authorList>
    </citation>
    <scope>NUCLEOTIDE SEQUENCE [LARGE SCALE GENOMIC DNA]</scope>
    <source>
        <strain evidence="3 4">A1</strain>
    </source>
</reference>
<feature type="region of interest" description="Disordered" evidence="1">
    <location>
        <begin position="56"/>
        <end position="104"/>
    </location>
</feature>
<dbReference type="EMBL" id="LLXH01000330">
    <property type="protein sequence ID" value="PKC68473.1"/>
    <property type="molecule type" value="Genomic_DNA"/>
</dbReference>